<comment type="similarity">
    <text evidence="1">Belongs to the NifU family.</text>
</comment>
<dbReference type="Gene3D" id="3.30.300.130">
    <property type="entry name" value="Fe-S cluster assembly (FSCA)"/>
    <property type="match status" value="1"/>
</dbReference>
<dbReference type="RefSeq" id="WP_419191481.1">
    <property type="nucleotide sequence ID" value="NZ_CP036287.1"/>
</dbReference>
<dbReference type="GO" id="GO:0005506">
    <property type="term" value="F:iron ion binding"/>
    <property type="evidence" value="ECO:0007669"/>
    <property type="project" value="InterPro"/>
</dbReference>
<keyword evidence="4" id="KW-1185">Reference proteome</keyword>
<evidence type="ECO:0000259" key="2">
    <source>
        <dbReference type="Pfam" id="PF01106"/>
    </source>
</evidence>
<protein>
    <submittedName>
        <fullName evidence="3">NifU-like domain protein</fullName>
    </submittedName>
</protein>
<dbReference type="GO" id="GO:0051536">
    <property type="term" value="F:iron-sulfur cluster binding"/>
    <property type="evidence" value="ECO:0007669"/>
    <property type="project" value="InterPro"/>
</dbReference>
<dbReference type="InterPro" id="IPR034904">
    <property type="entry name" value="FSCA_dom_sf"/>
</dbReference>
<organism evidence="3 4">
    <name type="scientific">Engelhardtia mirabilis</name>
    <dbReference type="NCBI Taxonomy" id="2528011"/>
    <lineage>
        <taxon>Bacteria</taxon>
        <taxon>Pseudomonadati</taxon>
        <taxon>Planctomycetota</taxon>
        <taxon>Planctomycetia</taxon>
        <taxon>Planctomycetia incertae sedis</taxon>
        <taxon>Engelhardtia</taxon>
    </lineage>
</organism>
<dbReference type="AlphaFoldDB" id="A0A518BKP3"/>
<dbReference type="SUPFAM" id="SSF117916">
    <property type="entry name" value="Fe-S cluster assembly (FSCA) domain-like"/>
    <property type="match status" value="1"/>
</dbReference>
<dbReference type="KEGG" id="pbap:Pla133_26270"/>
<dbReference type="GO" id="GO:0016226">
    <property type="term" value="P:iron-sulfur cluster assembly"/>
    <property type="evidence" value="ECO:0007669"/>
    <property type="project" value="InterPro"/>
</dbReference>
<dbReference type="Pfam" id="PF01106">
    <property type="entry name" value="NifU"/>
    <property type="match status" value="1"/>
</dbReference>
<accession>A0A518BKP3</accession>
<evidence type="ECO:0000313" key="3">
    <source>
        <dbReference type="EMBL" id="QDU67539.1"/>
    </source>
</evidence>
<gene>
    <name evidence="3" type="ORF">Pla133_26270</name>
</gene>
<evidence type="ECO:0000313" key="4">
    <source>
        <dbReference type="Proteomes" id="UP000316921"/>
    </source>
</evidence>
<sequence>MKWSWWPFGRRRVATGDPARVAQAEAVLAELRPRFRADGGDVTLLGVDGGRVRVELRGACRSCAASVLTLKGALEPRLREQLDWFERLDS</sequence>
<proteinExistence type="inferred from homology"/>
<dbReference type="EMBL" id="CP036287">
    <property type="protein sequence ID" value="QDU67539.1"/>
    <property type="molecule type" value="Genomic_DNA"/>
</dbReference>
<reference evidence="3 4" key="1">
    <citation type="submission" date="2019-02" db="EMBL/GenBank/DDBJ databases">
        <title>Deep-cultivation of Planctomycetes and their phenomic and genomic characterization uncovers novel biology.</title>
        <authorList>
            <person name="Wiegand S."/>
            <person name="Jogler M."/>
            <person name="Boedeker C."/>
            <person name="Pinto D."/>
            <person name="Vollmers J."/>
            <person name="Rivas-Marin E."/>
            <person name="Kohn T."/>
            <person name="Peeters S.H."/>
            <person name="Heuer A."/>
            <person name="Rast P."/>
            <person name="Oberbeckmann S."/>
            <person name="Bunk B."/>
            <person name="Jeske O."/>
            <person name="Meyerdierks A."/>
            <person name="Storesund J.E."/>
            <person name="Kallscheuer N."/>
            <person name="Luecker S."/>
            <person name="Lage O.M."/>
            <person name="Pohl T."/>
            <person name="Merkel B.J."/>
            <person name="Hornburger P."/>
            <person name="Mueller R.-W."/>
            <person name="Bruemmer F."/>
            <person name="Labrenz M."/>
            <person name="Spormann A.M."/>
            <person name="Op den Camp H."/>
            <person name="Overmann J."/>
            <person name="Amann R."/>
            <person name="Jetten M.S.M."/>
            <person name="Mascher T."/>
            <person name="Medema M.H."/>
            <person name="Devos D.P."/>
            <person name="Kaster A.-K."/>
            <person name="Ovreas L."/>
            <person name="Rohde M."/>
            <person name="Galperin M.Y."/>
            <person name="Jogler C."/>
        </authorList>
    </citation>
    <scope>NUCLEOTIDE SEQUENCE [LARGE SCALE GENOMIC DNA]</scope>
    <source>
        <strain evidence="3 4">Pla133</strain>
    </source>
</reference>
<dbReference type="Proteomes" id="UP000316921">
    <property type="component" value="Chromosome"/>
</dbReference>
<evidence type="ECO:0000256" key="1">
    <source>
        <dbReference type="ARBA" id="ARBA00006420"/>
    </source>
</evidence>
<dbReference type="InterPro" id="IPR001075">
    <property type="entry name" value="NIF_FeS_clus_asmbl_NifU_C"/>
</dbReference>
<name>A0A518BKP3_9BACT</name>
<dbReference type="PANTHER" id="PTHR11178:SF25">
    <property type="entry name" value="NIFU-LIKE PROTEIN 3, CHLOROPLASTIC"/>
    <property type="match status" value="1"/>
</dbReference>
<dbReference type="PANTHER" id="PTHR11178">
    <property type="entry name" value="IRON-SULFUR CLUSTER SCAFFOLD PROTEIN NFU-RELATED"/>
    <property type="match status" value="1"/>
</dbReference>
<feature type="domain" description="NIF system FeS cluster assembly NifU C-terminal" evidence="2">
    <location>
        <begin position="25"/>
        <end position="85"/>
    </location>
</feature>